<organism evidence="1 2">
    <name type="scientific">Caballeronia pedi</name>
    <dbReference type="NCBI Taxonomy" id="1777141"/>
    <lineage>
        <taxon>Bacteria</taxon>
        <taxon>Pseudomonadati</taxon>
        <taxon>Pseudomonadota</taxon>
        <taxon>Betaproteobacteria</taxon>
        <taxon>Burkholderiales</taxon>
        <taxon>Burkholderiaceae</taxon>
        <taxon>Caballeronia</taxon>
    </lineage>
</organism>
<protein>
    <recommendedName>
        <fullName evidence="3">Preprotein translocase subunit SecB</fullName>
    </recommendedName>
</protein>
<accession>A0A158B6R9</accession>
<reference evidence="1" key="1">
    <citation type="submission" date="2016-01" db="EMBL/GenBank/DDBJ databases">
        <authorList>
            <person name="Peeters C."/>
        </authorList>
    </citation>
    <scope>NUCLEOTIDE SEQUENCE [LARGE SCALE GENOMIC DNA]</scope>
    <source>
        <strain evidence="1">LMG 29323</strain>
    </source>
</reference>
<evidence type="ECO:0008006" key="3">
    <source>
        <dbReference type="Google" id="ProtNLM"/>
    </source>
</evidence>
<dbReference type="SUPFAM" id="SSF54611">
    <property type="entry name" value="SecB-like"/>
    <property type="match status" value="1"/>
</dbReference>
<name>A0A158B6R9_9BURK</name>
<dbReference type="OrthoDB" id="9030339at2"/>
<evidence type="ECO:0000313" key="1">
    <source>
        <dbReference type="EMBL" id="SAK65778.1"/>
    </source>
</evidence>
<gene>
    <name evidence="1" type="ORF">AWB80_03104</name>
</gene>
<dbReference type="EMBL" id="FCOE02000009">
    <property type="protein sequence ID" value="SAK65778.1"/>
    <property type="molecule type" value="Genomic_DNA"/>
</dbReference>
<proteinExistence type="predicted"/>
<evidence type="ECO:0000313" key="2">
    <source>
        <dbReference type="Proteomes" id="UP000054911"/>
    </source>
</evidence>
<dbReference type="InterPro" id="IPR035958">
    <property type="entry name" value="SecB-like_sf"/>
</dbReference>
<dbReference type="AlphaFoldDB" id="A0A158B6R9"/>
<dbReference type="RefSeq" id="WP_061175576.1">
    <property type="nucleotide sequence ID" value="NZ_FCOE02000009.1"/>
</dbReference>
<keyword evidence="2" id="KW-1185">Reference proteome</keyword>
<sequence>MNDKLAFVLDHLMVQSAFPSKILFEVADWYDHRQAFDTFTRLTWRNADAMIGEIEVEAAEGPQKIHIFRFKISTRTRLVRMGPEGLLGDDKEPAPEDVVFDANIDFMVEYLVHGCLPTDLDEDAVSEYSLRNVPYHLWPFYRELIQSLAVRARIPPPNVPSFRVPKSHQKPAD</sequence>
<dbReference type="STRING" id="1777141.AWB80_03104"/>
<comment type="caution">
    <text evidence="1">The sequence shown here is derived from an EMBL/GenBank/DDBJ whole genome shotgun (WGS) entry which is preliminary data.</text>
</comment>
<dbReference type="Proteomes" id="UP000054911">
    <property type="component" value="Unassembled WGS sequence"/>
</dbReference>